<dbReference type="GO" id="GO:0051898">
    <property type="term" value="P:negative regulation of phosphatidylinositol 3-kinase/protein kinase B signal transduction"/>
    <property type="evidence" value="ECO:0007669"/>
    <property type="project" value="InterPro"/>
</dbReference>
<name>A0A383VI72_TETOB</name>
<dbReference type="Pfam" id="PF23138">
    <property type="entry name" value="CTLH_Armc9"/>
    <property type="match status" value="1"/>
</dbReference>
<feature type="compositionally biased region" description="Low complexity" evidence="6">
    <location>
        <begin position="408"/>
        <end position="422"/>
    </location>
</feature>
<keyword evidence="4" id="KW-0967">Endosome</keyword>
<evidence type="ECO:0000256" key="1">
    <source>
        <dbReference type="ARBA" id="ARBA00004220"/>
    </source>
</evidence>
<feature type="region of interest" description="Disordered" evidence="6">
    <location>
        <begin position="467"/>
        <end position="507"/>
    </location>
</feature>
<dbReference type="GO" id="GO:0031902">
    <property type="term" value="C:late endosome membrane"/>
    <property type="evidence" value="ECO:0007669"/>
    <property type="project" value="UniProtKB-SubCell"/>
</dbReference>
<dbReference type="InterPro" id="IPR056327">
    <property type="entry name" value="ARMC9_CTLH-like_dom"/>
</dbReference>
<dbReference type="PROSITE" id="PS50082">
    <property type="entry name" value="WD_REPEATS_2"/>
    <property type="match status" value="1"/>
</dbReference>
<dbReference type="InterPro" id="IPR036322">
    <property type="entry name" value="WD40_repeat_dom_sf"/>
</dbReference>
<feature type="compositionally biased region" description="Low complexity" evidence="6">
    <location>
        <begin position="302"/>
        <end position="320"/>
    </location>
</feature>
<evidence type="ECO:0000256" key="3">
    <source>
        <dbReference type="ARBA" id="ARBA00006128"/>
    </source>
</evidence>
<dbReference type="InterPro" id="IPR015943">
    <property type="entry name" value="WD40/YVTN_repeat-like_dom_sf"/>
</dbReference>
<dbReference type="SMART" id="SM00320">
    <property type="entry name" value="WD40"/>
    <property type="match status" value="3"/>
</dbReference>
<feature type="compositionally biased region" description="Low complexity" evidence="6">
    <location>
        <begin position="121"/>
        <end position="134"/>
    </location>
</feature>
<dbReference type="GO" id="GO:0031901">
    <property type="term" value="C:early endosome membrane"/>
    <property type="evidence" value="ECO:0007669"/>
    <property type="project" value="UniProtKB-SubCell"/>
</dbReference>
<feature type="compositionally biased region" description="Low complexity" evidence="6">
    <location>
        <begin position="481"/>
        <end position="507"/>
    </location>
</feature>
<dbReference type="Gene3D" id="2.130.10.10">
    <property type="entry name" value="YVTN repeat-like/Quinoprotein amine dehydrogenase"/>
    <property type="match status" value="2"/>
</dbReference>
<accession>A0A383VI72</accession>
<dbReference type="PANTHER" id="PTHR13083:SF3">
    <property type="entry name" value="WD REPEAT-CONTAINING PROTEIN 91"/>
    <property type="match status" value="1"/>
</dbReference>
<reference evidence="8 9" key="1">
    <citation type="submission" date="2016-10" db="EMBL/GenBank/DDBJ databases">
        <authorList>
            <person name="Cai Z."/>
        </authorList>
    </citation>
    <scope>NUCLEOTIDE SEQUENCE [LARGE SCALE GENOMIC DNA]</scope>
</reference>
<proteinExistence type="inferred from homology"/>
<evidence type="ECO:0000256" key="2">
    <source>
        <dbReference type="ARBA" id="ARBA00004414"/>
    </source>
</evidence>
<dbReference type="EMBL" id="FNXT01000367">
    <property type="protein sequence ID" value="SZX64076.1"/>
    <property type="molecule type" value="Genomic_DNA"/>
</dbReference>
<feature type="compositionally biased region" description="Low complexity" evidence="6">
    <location>
        <begin position="242"/>
        <end position="265"/>
    </location>
</feature>
<organism evidence="8 9">
    <name type="scientific">Tetradesmus obliquus</name>
    <name type="common">Green alga</name>
    <name type="synonym">Acutodesmus obliquus</name>
    <dbReference type="NCBI Taxonomy" id="3088"/>
    <lineage>
        <taxon>Eukaryota</taxon>
        <taxon>Viridiplantae</taxon>
        <taxon>Chlorophyta</taxon>
        <taxon>core chlorophytes</taxon>
        <taxon>Chlorophyceae</taxon>
        <taxon>CS clade</taxon>
        <taxon>Sphaeropleales</taxon>
        <taxon>Scenedesmaceae</taxon>
        <taxon>Tetradesmus</taxon>
    </lineage>
</organism>
<dbReference type="PANTHER" id="PTHR13083">
    <property type="entry name" value="WD REPEAT-CONTAINING PROTEIN 91"/>
    <property type="match status" value="1"/>
</dbReference>
<dbReference type="STRING" id="3088.A0A383VI72"/>
<dbReference type="Proteomes" id="UP000256970">
    <property type="component" value="Unassembled WGS sequence"/>
</dbReference>
<evidence type="ECO:0000313" key="9">
    <source>
        <dbReference type="Proteomes" id="UP000256970"/>
    </source>
</evidence>
<dbReference type="Pfam" id="PF00400">
    <property type="entry name" value="WD40"/>
    <property type="match status" value="1"/>
</dbReference>
<keyword evidence="5" id="KW-0853">WD repeat</keyword>
<protein>
    <recommendedName>
        <fullName evidence="7">ARMC9 CTLH-like domain-containing protein</fullName>
    </recommendedName>
</protein>
<feature type="compositionally biased region" description="Polar residues" evidence="6">
    <location>
        <begin position="363"/>
        <end position="376"/>
    </location>
</feature>
<dbReference type="InterPro" id="IPR039724">
    <property type="entry name" value="WDR91"/>
</dbReference>
<gene>
    <name evidence="8" type="ORF">BQ4739_LOCUS4603</name>
</gene>
<evidence type="ECO:0000256" key="5">
    <source>
        <dbReference type="PROSITE-ProRule" id="PRU00221"/>
    </source>
</evidence>
<feature type="domain" description="ARMC9 CTLH-like" evidence="7">
    <location>
        <begin position="140"/>
        <end position="189"/>
    </location>
</feature>
<evidence type="ECO:0000256" key="6">
    <source>
        <dbReference type="SAM" id="MobiDB-lite"/>
    </source>
</evidence>
<feature type="compositionally biased region" description="Polar residues" evidence="6">
    <location>
        <begin position="385"/>
        <end position="395"/>
    </location>
</feature>
<evidence type="ECO:0000259" key="7">
    <source>
        <dbReference type="Pfam" id="PF23138"/>
    </source>
</evidence>
<dbReference type="SUPFAM" id="SSF50978">
    <property type="entry name" value="WD40 repeat-like"/>
    <property type="match status" value="1"/>
</dbReference>
<sequence length="1050" mass="106903">MDALPYVDSLIREYLLFRGFVSSLEAFGRDLDADPGCGLQADRIADLIFRKLLPGLDCSALVGLLDHLNGLLYSRLDSRYEPLVAAVEADLLRAFLVTAAAAGRPDKVAEFFKLYGPQLLSSSSGSSSSSSSAGWAGGGEDGSSAPDWRDWFVLPYLQHPEREPRFQVYFSPEWLSLLEASFRNFLAGVMRCLPLPAVLRFNTDRRLRLALQQQVSALQSELSRAKQQLAEATEALQQQNAQQQQAQLQQDQLPAGQQQHVQQHPQSEEQQEAQQTQPQQPPQQAPVLRPSLDGVDARHEAAAAPHHQAAAASGGAVDAAQPHAIIASGRASVRHSRDPSPDDWQQQQQQHHLQLRHSRRSSTTSDGDGQELQQIHHQPAELHSMRSSTGNSRSRLQPGGSGLFELLPSGSPAPSSTAAAAGSAAQRAGGAAVLPVVRLARQQQQGHGRSASSGGISFDPALAAAAGQASASAADDDEQQEQGSSSRRASSESSPTPITIPVGSSAAATSVRASDSAAASSPSGAAAAAAVLSSSPVMSWSAGMLAAGSASGMRPRHTAATAGGSSSSTTLAASGAAARGVHGAGLAAGFAPAVLLPGPLRWRVDVQPVQHQQAAAAAAQPGVSCVAFSPSGANVASACADGLVAIWSPPGLIGNAGRHAAVACGVPVACLAWDGRADKLMLIGCSSGGGVRAWHADTRRIMADVPAEPGFPHVAALAACPSEPAFAVAANTAQLDVFSSNNSSDSSSPAAAAAARVSGRLAVYNGRSFKRSAVLALPDEVGLASLAYSSSGSQLVVGTAAGSALLYEPSSRSSPLRVWQVAAALPAAAGAGALLPVQVAWRAASSAGSGLASGAAGPMSGSSSVGAGSFLTLCYGVLCEWRLTSMSSKTPLLAIDIIAAAAAALEQEPAAPADGASQDTPSTGTAAATLQQVQPTAGCSHSTASSSGRHSWVCRYAVSPDGSRVAVVAGQASAGVLLLYDLPATGNSSSSSSGSSRSGSDVLAQPQVLLQGGDLAAGCCVSWHPREPVLVVGCGSSSRSVTISLSAGSP</sequence>
<feature type="repeat" description="WD" evidence="5">
    <location>
        <begin position="616"/>
        <end position="648"/>
    </location>
</feature>
<feature type="region of interest" description="Disordered" evidence="6">
    <location>
        <begin position="120"/>
        <end position="143"/>
    </location>
</feature>
<comment type="subcellular location">
    <subcellularLocation>
        <location evidence="1">Early endosome membrane</location>
        <topology evidence="1">Peripheral membrane protein</topology>
    </subcellularLocation>
    <subcellularLocation>
        <location evidence="2">Late endosome membrane</location>
    </subcellularLocation>
</comment>
<dbReference type="AlphaFoldDB" id="A0A383VI72"/>
<evidence type="ECO:0000313" key="8">
    <source>
        <dbReference type="EMBL" id="SZX64076.1"/>
    </source>
</evidence>
<evidence type="ECO:0000256" key="4">
    <source>
        <dbReference type="ARBA" id="ARBA00022753"/>
    </source>
</evidence>
<keyword evidence="9" id="KW-1185">Reference proteome</keyword>
<feature type="region of interest" description="Disordered" evidence="6">
    <location>
        <begin position="242"/>
        <end position="422"/>
    </location>
</feature>
<dbReference type="GO" id="GO:0141039">
    <property type="term" value="F:phosphatidylinositol 3-kinase inhibitor activity"/>
    <property type="evidence" value="ECO:0007669"/>
    <property type="project" value="InterPro"/>
</dbReference>
<comment type="similarity">
    <text evidence="3">Belongs to the WD repeat WDR91 family.</text>
</comment>
<dbReference type="GO" id="GO:0045022">
    <property type="term" value="P:early endosome to late endosome transport"/>
    <property type="evidence" value="ECO:0007669"/>
    <property type="project" value="InterPro"/>
</dbReference>
<dbReference type="InterPro" id="IPR001680">
    <property type="entry name" value="WD40_rpt"/>
</dbReference>